<organism evidence="1 2">
    <name type="scientific">Amycolatopsis oliviviridis</name>
    <dbReference type="NCBI Taxonomy" id="1471590"/>
    <lineage>
        <taxon>Bacteria</taxon>
        <taxon>Bacillati</taxon>
        <taxon>Actinomycetota</taxon>
        <taxon>Actinomycetes</taxon>
        <taxon>Pseudonocardiales</taxon>
        <taxon>Pseudonocardiaceae</taxon>
        <taxon>Amycolatopsis</taxon>
    </lineage>
</organism>
<gene>
    <name evidence="1" type="ORF">GCM10017790_07620</name>
</gene>
<protein>
    <submittedName>
        <fullName evidence="1">Uncharacterized protein</fullName>
    </submittedName>
</protein>
<name>A0ABQ3L587_9PSEU</name>
<comment type="caution">
    <text evidence="1">The sequence shown here is derived from an EMBL/GenBank/DDBJ whole genome shotgun (WGS) entry which is preliminary data.</text>
</comment>
<sequence length="84" mass="9365">MMTAQRTITEEIGEIGVWLMGEFGGRVPAAVISRVLNASRRDLEGRIDPEALGEMFHALCRFRLQRIVAEDQRITISIPGARPS</sequence>
<accession>A0ABQ3L587</accession>
<evidence type="ECO:0000313" key="2">
    <source>
        <dbReference type="Proteomes" id="UP000635387"/>
    </source>
</evidence>
<dbReference type="RefSeq" id="WP_229907572.1">
    <property type="nucleotide sequence ID" value="NZ_BNAY01000001.1"/>
</dbReference>
<evidence type="ECO:0000313" key="1">
    <source>
        <dbReference type="EMBL" id="GHH04592.1"/>
    </source>
</evidence>
<dbReference type="Proteomes" id="UP000635387">
    <property type="component" value="Unassembled WGS sequence"/>
</dbReference>
<keyword evidence="2" id="KW-1185">Reference proteome</keyword>
<dbReference type="EMBL" id="BNAY01000001">
    <property type="protein sequence ID" value="GHH04592.1"/>
    <property type="molecule type" value="Genomic_DNA"/>
</dbReference>
<reference evidence="2" key="1">
    <citation type="journal article" date="2019" name="Int. J. Syst. Evol. Microbiol.">
        <title>The Global Catalogue of Microorganisms (GCM) 10K type strain sequencing project: providing services to taxonomists for standard genome sequencing and annotation.</title>
        <authorList>
            <consortium name="The Broad Institute Genomics Platform"/>
            <consortium name="The Broad Institute Genome Sequencing Center for Infectious Disease"/>
            <person name="Wu L."/>
            <person name="Ma J."/>
        </authorList>
    </citation>
    <scope>NUCLEOTIDE SEQUENCE [LARGE SCALE GENOMIC DNA]</scope>
    <source>
        <strain evidence="2">CGMCC 4.7683</strain>
    </source>
</reference>
<proteinExistence type="predicted"/>